<name>A0AAD3Y8J0_NEPGR</name>
<dbReference type="EMBL" id="BSYO01000039">
    <property type="protein sequence ID" value="GMH30901.1"/>
    <property type="molecule type" value="Genomic_DNA"/>
</dbReference>
<organism evidence="1 2">
    <name type="scientific">Nepenthes gracilis</name>
    <name type="common">Slender pitcher plant</name>
    <dbReference type="NCBI Taxonomy" id="150966"/>
    <lineage>
        <taxon>Eukaryota</taxon>
        <taxon>Viridiplantae</taxon>
        <taxon>Streptophyta</taxon>
        <taxon>Embryophyta</taxon>
        <taxon>Tracheophyta</taxon>
        <taxon>Spermatophyta</taxon>
        <taxon>Magnoliopsida</taxon>
        <taxon>eudicotyledons</taxon>
        <taxon>Gunneridae</taxon>
        <taxon>Pentapetalae</taxon>
        <taxon>Caryophyllales</taxon>
        <taxon>Nepenthaceae</taxon>
        <taxon>Nepenthes</taxon>
    </lineage>
</organism>
<sequence>MIFSAPKVQLIQVFKQLNLSSKTDDDDFLETLEIILLGCISSRWNHNSQHLMLASYDMPTISKQYQQMCDLLQGRSQSLHVEVETVNPKEKEIVEYIGELLAGQVNQLCKLSPALVAAAIPTWSPLFRLYLAEIKTQFKGEYSTIRHCSCANDIKEHIDCEIISGALAERIWCLYIFHVCESNRRHEEEDGETEDVGVGAAAVTGFMGAVGGENKGGGMAEFEGELGLWESGGEREI</sequence>
<reference evidence="1" key="1">
    <citation type="submission" date="2023-05" db="EMBL/GenBank/DDBJ databases">
        <title>Nepenthes gracilis genome sequencing.</title>
        <authorList>
            <person name="Fukushima K."/>
        </authorList>
    </citation>
    <scope>NUCLEOTIDE SEQUENCE</scope>
    <source>
        <strain evidence="1">SING2019-196</strain>
    </source>
</reference>
<dbReference type="AlphaFoldDB" id="A0AAD3Y8J0"/>
<gene>
    <name evidence="1" type="ORF">Nepgr_032744</name>
</gene>
<accession>A0AAD3Y8J0</accession>
<dbReference type="Proteomes" id="UP001279734">
    <property type="component" value="Unassembled WGS sequence"/>
</dbReference>
<protein>
    <submittedName>
        <fullName evidence="1">Uncharacterized protein</fullName>
    </submittedName>
</protein>
<comment type="caution">
    <text evidence="1">The sequence shown here is derived from an EMBL/GenBank/DDBJ whole genome shotgun (WGS) entry which is preliminary data.</text>
</comment>
<evidence type="ECO:0000313" key="2">
    <source>
        <dbReference type="Proteomes" id="UP001279734"/>
    </source>
</evidence>
<dbReference type="InterPro" id="IPR035428">
    <property type="entry name" value="FANCF"/>
</dbReference>
<dbReference type="GO" id="GO:0036297">
    <property type="term" value="P:interstrand cross-link repair"/>
    <property type="evidence" value="ECO:0007669"/>
    <property type="project" value="InterPro"/>
</dbReference>
<proteinExistence type="predicted"/>
<dbReference type="PANTHER" id="PTHR14449:SF2">
    <property type="entry name" value="FANCONI ANEMIA GROUP F PROTEIN"/>
    <property type="match status" value="1"/>
</dbReference>
<evidence type="ECO:0000313" key="1">
    <source>
        <dbReference type="EMBL" id="GMH30901.1"/>
    </source>
</evidence>
<dbReference type="PANTHER" id="PTHR14449">
    <property type="entry name" value="FANCONI ANEMIA GROUP F PROTEIN FANCF"/>
    <property type="match status" value="1"/>
</dbReference>
<keyword evidence="2" id="KW-1185">Reference proteome</keyword>
<dbReference type="GO" id="GO:0043240">
    <property type="term" value="C:Fanconi anaemia nuclear complex"/>
    <property type="evidence" value="ECO:0007669"/>
    <property type="project" value="InterPro"/>
</dbReference>